<keyword evidence="2" id="KW-1185">Reference proteome</keyword>
<sequence>MMNSETLQLARRTQQSALPGGWRVERWQVDTLAGAARPGQHLEVAGYRRPILRAHTERAELECLVHDDESGLMDGPARLLGDGFDLDTEAPSPRVLLLGEIDSLAPLVFLADRLRGLPQRVKILALLTLDGEIPFRPVPSRMIVPGLPAWVIGTLPLFEDWGIAARLACPDQERPGCFEGQAVELARYWLETLQGAADVSIYACGRPATLDAAATLAAIHQLPWHGLPA</sequence>
<dbReference type="Proteomes" id="UP000246569">
    <property type="component" value="Unassembled WGS sequence"/>
</dbReference>
<gene>
    <name evidence="1" type="ORF">C7443_104107</name>
</gene>
<comment type="caution">
    <text evidence="1">The sequence shown here is derived from an EMBL/GenBank/DDBJ whole genome shotgun (WGS) entry which is preliminary data.</text>
</comment>
<name>A0A317MVE6_9GAMM</name>
<dbReference type="AlphaFoldDB" id="A0A317MVE6"/>
<reference evidence="1 2" key="1">
    <citation type="submission" date="2018-05" db="EMBL/GenBank/DDBJ databases">
        <title>Genomic Encyclopedia of Type Strains, Phase IV (KMG-IV): sequencing the most valuable type-strain genomes for metagenomic binning, comparative biology and taxonomic classification.</title>
        <authorList>
            <person name="Goeker M."/>
        </authorList>
    </citation>
    <scope>NUCLEOTIDE SEQUENCE [LARGE SCALE GENOMIC DNA]</scope>
    <source>
        <strain evidence="1 2">DSM 23606</strain>
    </source>
</reference>
<organism evidence="1 2">
    <name type="scientific">Plasticicumulans acidivorans</name>
    <dbReference type="NCBI Taxonomy" id="886464"/>
    <lineage>
        <taxon>Bacteria</taxon>
        <taxon>Pseudomonadati</taxon>
        <taxon>Pseudomonadota</taxon>
        <taxon>Gammaproteobacteria</taxon>
        <taxon>Candidatus Competibacteraceae</taxon>
        <taxon>Plasticicumulans</taxon>
    </lineage>
</organism>
<dbReference type="OrthoDB" id="9796486at2"/>
<evidence type="ECO:0000313" key="2">
    <source>
        <dbReference type="Proteomes" id="UP000246569"/>
    </source>
</evidence>
<protein>
    <submittedName>
        <fullName evidence="1">Uncharacterized protein</fullName>
    </submittedName>
</protein>
<dbReference type="RefSeq" id="WP_146213268.1">
    <property type="nucleotide sequence ID" value="NZ_QGTJ01000004.1"/>
</dbReference>
<evidence type="ECO:0000313" key="1">
    <source>
        <dbReference type="EMBL" id="PWV62312.1"/>
    </source>
</evidence>
<dbReference type="EMBL" id="QGTJ01000004">
    <property type="protein sequence ID" value="PWV62312.1"/>
    <property type="molecule type" value="Genomic_DNA"/>
</dbReference>
<proteinExistence type="predicted"/>
<accession>A0A317MVE6</accession>